<dbReference type="EMBL" id="BMMX01000037">
    <property type="protein sequence ID" value="GGL11819.1"/>
    <property type="molecule type" value="Genomic_DNA"/>
</dbReference>
<comment type="caution">
    <text evidence="1">The sequence shown here is derived from an EMBL/GenBank/DDBJ whole genome shotgun (WGS) entry which is preliminary data.</text>
</comment>
<evidence type="ECO:0000313" key="1">
    <source>
        <dbReference type="EMBL" id="GGL11819.1"/>
    </source>
</evidence>
<dbReference type="RefSeq" id="WP_189082058.1">
    <property type="nucleotide sequence ID" value="NZ_BMMX01000037.1"/>
</dbReference>
<proteinExistence type="predicted"/>
<reference evidence="1" key="1">
    <citation type="journal article" date="2014" name="Int. J. Syst. Evol. Microbiol.">
        <title>Complete genome sequence of Corynebacterium casei LMG S-19264T (=DSM 44701T), isolated from a smear-ripened cheese.</title>
        <authorList>
            <consortium name="US DOE Joint Genome Institute (JGI-PGF)"/>
            <person name="Walter F."/>
            <person name="Albersmeier A."/>
            <person name="Kalinowski J."/>
            <person name="Ruckert C."/>
        </authorList>
    </citation>
    <scope>NUCLEOTIDE SEQUENCE</scope>
    <source>
        <strain evidence="1">CGMCC 4.7299</strain>
    </source>
</reference>
<organism evidence="1 2">
    <name type="scientific">Mangrovihabitans endophyticus</name>
    <dbReference type="NCBI Taxonomy" id="1751298"/>
    <lineage>
        <taxon>Bacteria</taxon>
        <taxon>Bacillati</taxon>
        <taxon>Actinomycetota</taxon>
        <taxon>Actinomycetes</taxon>
        <taxon>Micromonosporales</taxon>
        <taxon>Micromonosporaceae</taxon>
        <taxon>Mangrovihabitans</taxon>
    </lineage>
</organism>
<accession>A0A8J3C400</accession>
<keyword evidence="2" id="KW-1185">Reference proteome</keyword>
<reference evidence="1" key="2">
    <citation type="submission" date="2020-09" db="EMBL/GenBank/DDBJ databases">
        <authorList>
            <person name="Sun Q."/>
            <person name="Zhou Y."/>
        </authorList>
    </citation>
    <scope>NUCLEOTIDE SEQUENCE</scope>
    <source>
        <strain evidence="1">CGMCC 4.7299</strain>
    </source>
</reference>
<dbReference type="Proteomes" id="UP000656042">
    <property type="component" value="Unassembled WGS sequence"/>
</dbReference>
<dbReference type="AlphaFoldDB" id="A0A8J3C400"/>
<sequence length="115" mass="12002">MTDFFQVELGTLGQYVASLRQAQQQLAALPSLLSGNDTMLGNDRLNDAANEFQGCWEYGAKQLGEAVSETTGVVRDVQTAYASTDGAVRAAVSSLQQPLGVIGQAAGQLNHSGGV</sequence>
<protein>
    <submittedName>
        <fullName evidence="1">Uncharacterized protein</fullName>
    </submittedName>
</protein>
<gene>
    <name evidence="1" type="ORF">GCM10012284_53220</name>
</gene>
<evidence type="ECO:0000313" key="2">
    <source>
        <dbReference type="Proteomes" id="UP000656042"/>
    </source>
</evidence>
<name>A0A8J3C400_9ACTN</name>